<comment type="caution">
    <text evidence="1">The sequence shown here is derived from an EMBL/GenBank/DDBJ whole genome shotgun (WGS) entry which is preliminary data.</text>
</comment>
<protein>
    <submittedName>
        <fullName evidence="1">Uncharacterized protein</fullName>
    </submittedName>
</protein>
<proteinExistence type="predicted"/>
<reference evidence="1" key="1">
    <citation type="submission" date="2023-10" db="EMBL/GenBank/DDBJ databases">
        <authorList>
            <person name="Rodriguez Cubillos JULIANA M."/>
            <person name="De Vega J."/>
        </authorList>
    </citation>
    <scope>NUCLEOTIDE SEQUENCE</scope>
</reference>
<keyword evidence="2" id="KW-1185">Reference proteome</keyword>
<gene>
    <name evidence="1" type="ORF">MILVUS5_LOCUS21543</name>
</gene>
<name>A0ACB0KDH7_TRIPR</name>
<dbReference type="Proteomes" id="UP001177021">
    <property type="component" value="Unassembled WGS sequence"/>
</dbReference>
<dbReference type="EMBL" id="CASHSV030000206">
    <property type="protein sequence ID" value="CAJ2654383.1"/>
    <property type="molecule type" value="Genomic_DNA"/>
</dbReference>
<sequence length="65" mass="7525">MPKIKDCLSICQQRKMKRLMVSLYNYKQITLLTNETQNWGIKVNNSVQSATKNFQGVQSINNIGY</sequence>
<organism evidence="1 2">
    <name type="scientific">Trifolium pratense</name>
    <name type="common">Red clover</name>
    <dbReference type="NCBI Taxonomy" id="57577"/>
    <lineage>
        <taxon>Eukaryota</taxon>
        <taxon>Viridiplantae</taxon>
        <taxon>Streptophyta</taxon>
        <taxon>Embryophyta</taxon>
        <taxon>Tracheophyta</taxon>
        <taxon>Spermatophyta</taxon>
        <taxon>Magnoliopsida</taxon>
        <taxon>eudicotyledons</taxon>
        <taxon>Gunneridae</taxon>
        <taxon>Pentapetalae</taxon>
        <taxon>rosids</taxon>
        <taxon>fabids</taxon>
        <taxon>Fabales</taxon>
        <taxon>Fabaceae</taxon>
        <taxon>Papilionoideae</taxon>
        <taxon>50 kb inversion clade</taxon>
        <taxon>NPAAA clade</taxon>
        <taxon>Hologalegina</taxon>
        <taxon>IRL clade</taxon>
        <taxon>Trifolieae</taxon>
        <taxon>Trifolium</taxon>
    </lineage>
</organism>
<accession>A0ACB0KDH7</accession>
<evidence type="ECO:0000313" key="2">
    <source>
        <dbReference type="Proteomes" id="UP001177021"/>
    </source>
</evidence>
<evidence type="ECO:0000313" key="1">
    <source>
        <dbReference type="EMBL" id="CAJ2654383.1"/>
    </source>
</evidence>